<dbReference type="SMART" id="SM00320">
    <property type="entry name" value="WD40"/>
    <property type="match status" value="4"/>
</dbReference>
<feature type="repeat" description="WD" evidence="1">
    <location>
        <begin position="1230"/>
        <end position="1264"/>
    </location>
</feature>
<dbReference type="Gene3D" id="2.130.10.10">
    <property type="entry name" value="YVTN repeat-like/Quinoprotein amine dehydrogenase"/>
    <property type="match status" value="2"/>
</dbReference>
<dbReference type="SUPFAM" id="SSF50978">
    <property type="entry name" value="WD40 repeat-like"/>
    <property type="match status" value="1"/>
</dbReference>
<dbReference type="PANTHER" id="PTHR44099:SF4">
    <property type="entry name" value="RABCONNECTIN-3B, ISOFORM A"/>
    <property type="match status" value="1"/>
</dbReference>
<dbReference type="SUPFAM" id="SSF48371">
    <property type="entry name" value="ARM repeat"/>
    <property type="match status" value="1"/>
</dbReference>
<reference evidence="3" key="1">
    <citation type="submission" date="2013-12" db="EMBL/GenBank/DDBJ databases">
        <title>The Genome Sequence of Aphanomyces invadans NJM9701.</title>
        <authorList>
            <consortium name="The Broad Institute Genomics Platform"/>
            <person name="Russ C."/>
            <person name="Tyler B."/>
            <person name="van West P."/>
            <person name="Dieguez-Uribeondo J."/>
            <person name="Young S.K."/>
            <person name="Zeng Q."/>
            <person name="Gargeya S."/>
            <person name="Fitzgerald M."/>
            <person name="Abouelleil A."/>
            <person name="Alvarado L."/>
            <person name="Chapman S.B."/>
            <person name="Gainer-Dewar J."/>
            <person name="Goldberg J."/>
            <person name="Griggs A."/>
            <person name="Gujja S."/>
            <person name="Hansen M."/>
            <person name="Howarth C."/>
            <person name="Imamovic A."/>
            <person name="Ireland A."/>
            <person name="Larimer J."/>
            <person name="McCowan C."/>
            <person name="Murphy C."/>
            <person name="Pearson M."/>
            <person name="Poon T.W."/>
            <person name="Priest M."/>
            <person name="Roberts A."/>
            <person name="Saif S."/>
            <person name="Shea T."/>
            <person name="Sykes S."/>
            <person name="Wortman J."/>
            <person name="Nusbaum C."/>
            <person name="Birren B."/>
        </authorList>
    </citation>
    <scope>NUCLEOTIDE SEQUENCE [LARGE SCALE GENOMIC DNA]</scope>
    <source>
        <strain evidence="3">NJM9701</strain>
    </source>
</reference>
<accession>A0A024TKD0</accession>
<dbReference type="GO" id="GO:0005737">
    <property type="term" value="C:cytoplasm"/>
    <property type="evidence" value="ECO:0007669"/>
    <property type="project" value="TreeGrafter"/>
</dbReference>
<evidence type="ECO:0000313" key="3">
    <source>
        <dbReference type="EMBL" id="ETV94076.1"/>
    </source>
</evidence>
<gene>
    <name evidence="3" type="ORF">H310_12106</name>
</gene>
<dbReference type="InterPro" id="IPR016024">
    <property type="entry name" value="ARM-type_fold"/>
</dbReference>
<dbReference type="InterPro" id="IPR049916">
    <property type="entry name" value="WDR72-like"/>
</dbReference>
<dbReference type="InterPro" id="IPR036322">
    <property type="entry name" value="WD40_repeat_dom_sf"/>
</dbReference>
<dbReference type="EMBL" id="KI913987">
    <property type="protein sequence ID" value="ETV94076.1"/>
    <property type="molecule type" value="Genomic_DNA"/>
</dbReference>
<dbReference type="eggNOG" id="KOG4155">
    <property type="taxonomic scope" value="Eukaryota"/>
</dbReference>
<dbReference type="OrthoDB" id="338622at2759"/>
<dbReference type="VEuPathDB" id="FungiDB:H310_12106"/>
<evidence type="ECO:0008006" key="4">
    <source>
        <dbReference type="Google" id="ProtNLM"/>
    </source>
</evidence>
<feature type="region of interest" description="Disordered" evidence="2">
    <location>
        <begin position="604"/>
        <end position="635"/>
    </location>
</feature>
<organism evidence="3">
    <name type="scientific">Aphanomyces invadans</name>
    <dbReference type="NCBI Taxonomy" id="157072"/>
    <lineage>
        <taxon>Eukaryota</taxon>
        <taxon>Sar</taxon>
        <taxon>Stramenopiles</taxon>
        <taxon>Oomycota</taxon>
        <taxon>Saprolegniomycetes</taxon>
        <taxon>Saprolegniales</taxon>
        <taxon>Verrucalvaceae</taxon>
        <taxon>Aphanomyces</taxon>
    </lineage>
</organism>
<dbReference type="RefSeq" id="XP_008877280.1">
    <property type="nucleotide sequence ID" value="XM_008879058.1"/>
</dbReference>
<feature type="compositionally biased region" description="Low complexity" evidence="2">
    <location>
        <begin position="604"/>
        <end position="632"/>
    </location>
</feature>
<proteinExistence type="predicted"/>
<sequence>MHLPVVVWSDSSIKALGLKVTTSAIAAPHDTVSIVMVCGTEQGTLLLFRSTTSSTWELDCLMLRHTARIVGLAMAVNEWGEFVCVSVDVQGSVGIWLLRDGRCMDWKPHVVSELTPLLGLQVFSNQRYALAYGEQGRMVVVDTWTCETLACLGTGFEQIRRDVGVGECAYGKDKSHQIDAKVLVLGTEGLCKLYNWVQPISTSTTPLHEGGAGSGAASASSSVSYLWQEHSSWVISWAADTLDMSCIHTKINPQTTFVERTYFPIHVRLSPNASLVLLVWQSKFAVFHRTWLEPGHDTRHHAPTRTTFYFGGVHGDAVVEFVDGGFTDNHTILLSTTNNTLYSFPAVVRDNVTAQVGQVFVFQQVDDMEIPQSVAYPLARVDLPATPHVVIPTCQCPRPSLLAPTPGIVRTATTEHHDSIVSYVGPCGCSLIWRPRTSPPPETLLALPLSPCVHDNDEEDGNITTSHAVLDHATSSDSPFSAPMLVHGYANGKLKLQALGGTASTAAESPPPPMTLSLPNGVPSCRIVALAHLSVTRVFKPSAAVYESYADSPTGGGGGPLGLGFQAAKLTKISTLLHKLQQHSLTPRPSLPSHSTATNHVSATTIPATTRSTTAPSSTSPSSIPVHSPSSPLRDHPVQSRVCLIFAGTSTGHVVISQLIPNVSWTVLRTFHRHSQSITSIYVTPSSRGTMILASVGADRKMTLYAVHQHEHDSGDRGLEVDVLLECVGHADDIVNVEWAFETNHVFVECADRMMYIWSLTTGILERIVPHVMVHQTTHHKHMWDLLRPLSSPPRGSASILPNVHVFPCDVDVPAGPSTRPSSPFNDHVTALLAYLLTWHDDAHIDQLVRDMLGVREPYLTYSIAISGPQGSISVPLPRPKCLHTSKWQHSAHLTAQLALALVTMCTSVMEMTTSQEDQVLWSQLITQIAVVLPERVPQYKEPSLEALAEFGFQQQEASQMASRLLLHGVIKRLPENLRSTKAAAYMTKFQVELQQLDKRPGGWVTWPMEDVVTRLGSYLVVLSILGTCFPGEISPSCARQVCEVLVACLQGPSHVAIVAAELLAKGLLLFRPHLTDVGQLVLQLIPLTLDDDAAKKRLKQASMRLLVEVGTCEASFVLTVLQQEMNVSDRSIAYREGVLAYLMTWVNLQFRQMVRHLPAVVDTVLSCLDPTKPDRRKKCLVMSTKCLHDLVKRFPMVDFHKATQRLAVGTMDGVILLYDLRMATKWRVLEGHTSSIGAVSFRKDGGMLISYGAREAMVRWWNIGAGGLFTLLKVQQSCVRHLQLAPILSRQPAEFSKVIQTCRFRQAAEDGSESNTVWLTREDESVLPLNFQI</sequence>
<dbReference type="Pfam" id="PF00400">
    <property type="entry name" value="WD40"/>
    <property type="match status" value="1"/>
</dbReference>
<name>A0A024TKD0_9STRA</name>
<dbReference type="GeneID" id="20089156"/>
<keyword evidence="1" id="KW-0853">WD repeat</keyword>
<evidence type="ECO:0000256" key="2">
    <source>
        <dbReference type="SAM" id="MobiDB-lite"/>
    </source>
</evidence>
<dbReference type="STRING" id="157072.A0A024TKD0"/>
<evidence type="ECO:0000256" key="1">
    <source>
        <dbReference type="PROSITE-ProRule" id="PRU00221"/>
    </source>
</evidence>
<protein>
    <recommendedName>
        <fullName evidence="4">WD repeat-containing protein 7</fullName>
    </recommendedName>
</protein>
<dbReference type="InterPro" id="IPR015943">
    <property type="entry name" value="WD40/YVTN_repeat-like_dom_sf"/>
</dbReference>
<dbReference type="PROSITE" id="PS50082">
    <property type="entry name" value="WD_REPEATS_2"/>
    <property type="match status" value="1"/>
</dbReference>
<dbReference type="InterPro" id="IPR001680">
    <property type="entry name" value="WD40_rpt"/>
</dbReference>
<dbReference type="PANTHER" id="PTHR44099">
    <property type="entry name" value="RABCONNECTIN-3B, ISOFORM A"/>
    <property type="match status" value="1"/>
</dbReference>